<proteinExistence type="inferred from homology"/>
<evidence type="ECO:0000313" key="3">
    <source>
        <dbReference type="EMBL" id="VFU09223.1"/>
    </source>
</evidence>
<dbReference type="AlphaFoldDB" id="A0A4V6IMW6"/>
<gene>
    <name evidence="3" type="ORF">MTUNDRAET4_2330</name>
</gene>
<name>A0A4V6IMW6_METTU</name>
<protein>
    <submittedName>
        <fullName evidence="3">Uncharacterized protein</fullName>
    </submittedName>
</protein>
<organism evidence="3 4">
    <name type="scientific">Methylocella tundrae</name>
    <dbReference type="NCBI Taxonomy" id="227605"/>
    <lineage>
        <taxon>Bacteria</taxon>
        <taxon>Pseudomonadati</taxon>
        <taxon>Pseudomonadota</taxon>
        <taxon>Alphaproteobacteria</taxon>
        <taxon>Hyphomicrobiales</taxon>
        <taxon>Beijerinckiaceae</taxon>
        <taxon>Methylocella</taxon>
    </lineage>
</organism>
<dbReference type="EMBL" id="LR536450">
    <property type="protein sequence ID" value="VFU09223.1"/>
    <property type="molecule type" value="Genomic_DNA"/>
</dbReference>
<evidence type="ECO:0000256" key="2">
    <source>
        <dbReference type="ARBA" id="ARBA00044954"/>
    </source>
</evidence>
<dbReference type="Proteomes" id="UP000294360">
    <property type="component" value="Chromosome"/>
</dbReference>
<dbReference type="KEGG" id="mtun:MTUNDRAET4_2330"/>
<evidence type="ECO:0000313" key="4">
    <source>
        <dbReference type="Proteomes" id="UP000294360"/>
    </source>
</evidence>
<dbReference type="Gene3D" id="1.10.287.660">
    <property type="entry name" value="Helix hairpin bin"/>
    <property type="match status" value="1"/>
</dbReference>
<accession>A0A4V6IMW6</accession>
<dbReference type="PIRSF" id="PIRSF037676">
    <property type="entry name" value="DUF683"/>
    <property type="match status" value="1"/>
</dbReference>
<dbReference type="InterPro" id="IPR029012">
    <property type="entry name" value="Helix_hairpin_bin_sf"/>
</dbReference>
<dbReference type="Pfam" id="PF05082">
    <property type="entry name" value="Rop-like"/>
    <property type="match status" value="1"/>
</dbReference>
<dbReference type="RefSeq" id="WP_134489503.1">
    <property type="nucleotide sequence ID" value="NZ_CP139089.1"/>
</dbReference>
<dbReference type="OrthoDB" id="3216579at2"/>
<reference evidence="3 4" key="1">
    <citation type="submission" date="2019-03" db="EMBL/GenBank/DDBJ databases">
        <authorList>
            <person name="Kox A.R. M."/>
        </authorList>
    </citation>
    <scope>NUCLEOTIDE SEQUENCE [LARGE SCALE GENOMIC DNA]</scope>
    <source>
        <strain evidence="3">MTUNDRAET4 annotated genome</strain>
    </source>
</reference>
<comment type="similarity">
    <text evidence="2">Belongs to the UPF0437 family.</text>
</comment>
<keyword evidence="1" id="KW-0535">Nitrogen fixation</keyword>
<dbReference type="InterPro" id="IPR007774">
    <property type="entry name" value="Put_N_fixation"/>
</dbReference>
<sequence length="66" mass="7281">MSSIEEVKAEIKKLSPRATNMKMALHDLSEDLPINWTSIMTVAQQAHDAYAALEAARAKLKALEEA</sequence>
<evidence type="ECO:0000256" key="1">
    <source>
        <dbReference type="ARBA" id="ARBA00023231"/>
    </source>
</evidence>